<dbReference type="SMART" id="SM01167">
    <property type="entry name" value="DUF1900"/>
    <property type="match status" value="2"/>
</dbReference>
<dbReference type="InterPro" id="IPR001680">
    <property type="entry name" value="WD40_rpt"/>
</dbReference>
<name>A0A058ZAG9_FONAL</name>
<comment type="similarity">
    <text evidence="2 8">Belongs to the WD repeat coronin family.</text>
</comment>
<dbReference type="GO" id="GO:0003779">
    <property type="term" value="F:actin binding"/>
    <property type="evidence" value="ECO:0007669"/>
    <property type="project" value="UniProtKB-KW"/>
</dbReference>
<dbReference type="GO" id="GO:0005737">
    <property type="term" value="C:cytoplasm"/>
    <property type="evidence" value="ECO:0007669"/>
    <property type="project" value="UniProtKB-SubCell"/>
</dbReference>
<evidence type="ECO:0000256" key="1">
    <source>
        <dbReference type="ARBA" id="ARBA00004496"/>
    </source>
</evidence>
<dbReference type="eggNOG" id="KOG1445">
    <property type="taxonomic scope" value="Eukaryota"/>
</dbReference>
<keyword evidence="3" id="KW-0963">Cytoplasm</keyword>
<dbReference type="InterPro" id="IPR011047">
    <property type="entry name" value="Quinoprotein_ADH-like_sf"/>
</dbReference>
<comment type="subcellular location">
    <subcellularLocation>
        <location evidence="1">Cytoplasm</location>
    </subcellularLocation>
</comment>
<sequence>MWRQASKYRHAVPTPGKPEASFTDLTLSDLSGSGVGISEASHGIAASTAWIALPVGSRGDSFGVLPLDRPGRAADVMVTLPSAHGGQALTDLAFSPFDSNELCTSAADGTVRLWRVTDNGPDAPSVGLVTELLGACGGSGKPVEVVRYNPTAKGILAAAGGFGSVAIFDVSTADGAGVFAPSMRLAHKDATSVNALSWDYAGSRLATTSTGTGTGGQLNVIDPRTAGSFESTNCHMGPGKQMVEWLGTHIAGGHGLLTTGRGRQRESEIALWDARSLGGPLTRQVLDSSGGRGAVLPLFDPDTGMLLLAGKGDQMTRWYELVDRQNDWFSWAGAPSLAQEPQRSATLVPKAAMNVMTGEVVRMLRVTSKGMSHGAIVPLSFTVPRKSYADFHEDIFPETRGQTPGGSAAQWLAGADTSAVPLVSLDPARRAQAAPTSDGTVAAADAAEATAPTSPASAGAAGPAAVSTSQEVAPAQEEAEEEAEACYSPTAAAAAAAVRFSRPAGLRFTAGRVMTEASVATYTHMRDVAIRLTGETDALFSSEDFLAFPLSRPGGQVAVLPTQANGAINGRQAEVLSSLLNKADVLDMAFDPASPSTLVCACEDATIRVWHIPTGGLPSPAEAEKIEPAFILRGHHHRVSLVRFSDSVRGLLASASPEGDGSPSVRLWDVVTGTPVTGPNGKPLIITGFKDAIFDVAFSSDGLRLAVTSRDKVLRVFDARTGALLNEGPLFDGVRGSRVFWLRDTGYLVAIGSDRASNRQLRVYDSANLSKHVASQTLDCSPSVLVPHLDQDTGCLFLASRGDAAIHILEVLPTAPFVQYHSRFDVPDAAPLNGFSFHRKAACRVRDLEIARCYRLARPVTSLAQTHQFAVIDQLSFTVPRSRPEFFQDDLFPATRDRSKPIWSSIGAWLAHRGPAPAPAVVDLCPAGMVRLSVAPPVVQAKPKYFSRAVAQESETERSGRVLNDMFANIRAALEDDPTKLSAASQGARQEDTNVVSDSEWDD</sequence>
<dbReference type="Gene3D" id="2.130.10.10">
    <property type="entry name" value="YVTN repeat-like/Quinoprotein amine dehydrogenase"/>
    <property type="match status" value="2"/>
</dbReference>
<dbReference type="Pfam" id="PF08953">
    <property type="entry name" value="DUF1899"/>
    <property type="match status" value="1"/>
</dbReference>
<evidence type="ECO:0000256" key="8">
    <source>
        <dbReference type="RuleBase" id="RU280818"/>
    </source>
</evidence>
<accession>A0A058ZAG9</accession>
<dbReference type="STRING" id="691883.A0A058ZAG9"/>
<keyword evidence="12" id="KW-1185">Reference proteome</keyword>
<protein>
    <recommendedName>
        <fullName evidence="8">Coronin</fullName>
    </recommendedName>
</protein>
<feature type="compositionally biased region" description="Low complexity" evidence="9">
    <location>
        <begin position="436"/>
        <end position="476"/>
    </location>
</feature>
<feature type="domain" description="DUF1899" evidence="10">
    <location>
        <begin position="3"/>
        <end position="71"/>
    </location>
</feature>
<feature type="region of interest" description="Disordered" evidence="9">
    <location>
        <begin position="1"/>
        <end position="20"/>
    </location>
</feature>
<dbReference type="InterPro" id="IPR015943">
    <property type="entry name" value="WD40/YVTN_repeat-like_dom_sf"/>
</dbReference>
<feature type="repeat" description="WD" evidence="7">
    <location>
        <begin position="686"/>
        <end position="727"/>
    </location>
</feature>
<dbReference type="Proteomes" id="UP000030693">
    <property type="component" value="Unassembled WGS sequence"/>
</dbReference>
<dbReference type="EMBL" id="KB932203">
    <property type="protein sequence ID" value="KCV71379.1"/>
    <property type="molecule type" value="Genomic_DNA"/>
</dbReference>
<gene>
    <name evidence="11" type="ORF">H696_02330</name>
</gene>
<dbReference type="Pfam" id="PF00400">
    <property type="entry name" value="WD40"/>
    <property type="match status" value="3"/>
</dbReference>
<dbReference type="RefSeq" id="XP_009494502.1">
    <property type="nucleotide sequence ID" value="XM_009496227.1"/>
</dbReference>
<feature type="region of interest" description="Disordered" evidence="9">
    <location>
        <begin position="978"/>
        <end position="1003"/>
    </location>
</feature>
<dbReference type="PROSITE" id="PS50082">
    <property type="entry name" value="WD_REPEATS_2"/>
    <property type="match status" value="1"/>
</dbReference>
<dbReference type="OrthoDB" id="347435at2759"/>
<dbReference type="SUPFAM" id="SSF50998">
    <property type="entry name" value="Quinoprotein alcohol dehydrogenase-like"/>
    <property type="match status" value="1"/>
</dbReference>
<dbReference type="InterPro" id="IPR015505">
    <property type="entry name" value="Coronin"/>
</dbReference>
<evidence type="ECO:0000256" key="4">
    <source>
        <dbReference type="ARBA" id="ARBA00022574"/>
    </source>
</evidence>
<organism evidence="11">
    <name type="scientific">Fonticula alba</name>
    <name type="common">Slime mold</name>
    <dbReference type="NCBI Taxonomy" id="691883"/>
    <lineage>
        <taxon>Eukaryota</taxon>
        <taxon>Rotosphaerida</taxon>
        <taxon>Fonticulaceae</taxon>
        <taxon>Fonticula</taxon>
    </lineage>
</organism>
<dbReference type="SMART" id="SM01166">
    <property type="entry name" value="DUF1899"/>
    <property type="match status" value="1"/>
</dbReference>
<keyword evidence="6" id="KW-0009">Actin-binding</keyword>
<evidence type="ECO:0000313" key="12">
    <source>
        <dbReference type="Proteomes" id="UP000030693"/>
    </source>
</evidence>
<evidence type="ECO:0000313" key="11">
    <source>
        <dbReference type="EMBL" id="KCV71379.1"/>
    </source>
</evidence>
<keyword evidence="4 7" id="KW-0853">WD repeat</keyword>
<evidence type="ECO:0000256" key="6">
    <source>
        <dbReference type="ARBA" id="ARBA00023203"/>
    </source>
</evidence>
<dbReference type="PANTHER" id="PTHR10856:SF20">
    <property type="entry name" value="CORONIN-7"/>
    <property type="match status" value="1"/>
</dbReference>
<dbReference type="OMA" id="TIMYMEV"/>
<feature type="region of interest" description="Disordered" evidence="9">
    <location>
        <begin position="429"/>
        <end position="478"/>
    </location>
</feature>
<evidence type="ECO:0000256" key="9">
    <source>
        <dbReference type="SAM" id="MobiDB-lite"/>
    </source>
</evidence>
<evidence type="ECO:0000256" key="3">
    <source>
        <dbReference type="ARBA" id="ARBA00022490"/>
    </source>
</evidence>
<feature type="compositionally biased region" description="Basic residues" evidence="9">
    <location>
        <begin position="1"/>
        <end position="10"/>
    </location>
</feature>
<keyword evidence="5 8" id="KW-0677">Repeat</keyword>
<evidence type="ECO:0000256" key="5">
    <source>
        <dbReference type="ARBA" id="ARBA00022737"/>
    </source>
</evidence>
<dbReference type="AlphaFoldDB" id="A0A058ZAG9"/>
<dbReference type="GeneID" id="20527055"/>
<dbReference type="SMART" id="SM00320">
    <property type="entry name" value="WD40"/>
    <property type="match status" value="6"/>
</dbReference>
<dbReference type="Pfam" id="PF16300">
    <property type="entry name" value="WD40_4"/>
    <property type="match status" value="2"/>
</dbReference>
<reference evidence="11" key="1">
    <citation type="submission" date="2013-04" db="EMBL/GenBank/DDBJ databases">
        <title>The Genome Sequence of Fonticula alba ATCC 38817.</title>
        <authorList>
            <consortium name="The Broad Institute Genomics Platform"/>
            <person name="Russ C."/>
            <person name="Cuomo C."/>
            <person name="Burger G."/>
            <person name="Gray M.W."/>
            <person name="Holland P.W.H."/>
            <person name="King N."/>
            <person name="Lang F.B.F."/>
            <person name="Roger A.J."/>
            <person name="Ruiz-Trillo I."/>
            <person name="Brown M."/>
            <person name="Walker B."/>
            <person name="Young S."/>
            <person name="Zeng Q."/>
            <person name="Gargeya S."/>
            <person name="Fitzgerald M."/>
            <person name="Haas B."/>
            <person name="Abouelleil A."/>
            <person name="Allen A.W."/>
            <person name="Alvarado L."/>
            <person name="Arachchi H.M."/>
            <person name="Berlin A.M."/>
            <person name="Chapman S.B."/>
            <person name="Gainer-Dewar J."/>
            <person name="Goldberg J."/>
            <person name="Griggs A."/>
            <person name="Gujja S."/>
            <person name="Hansen M."/>
            <person name="Howarth C."/>
            <person name="Imamovic A."/>
            <person name="Ireland A."/>
            <person name="Larimer J."/>
            <person name="McCowan C."/>
            <person name="Murphy C."/>
            <person name="Pearson M."/>
            <person name="Poon T.W."/>
            <person name="Priest M."/>
            <person name="Roberts A."/>
            <person name="Saif S."/>
            <person name="Shea T."/>
            <person name="Sisk P."/>
            <person name="Sykes S."/>
            <person name="Wortman J."/>
            <person name="Nusbaum C."/>
            <person name="Birren B."/>
        </authorList>
    </citation>
    <scope>NUCLEOTIDE SEQUENCE [LARGE SCALE GENOMIC DNA]</scope>
    <source>
        <strain evidence="11">ATCC 38817</strain>
    </source>
</reference>
<evidence type="ECO:0000256" key="2">
    <source>
        <dbReference type="ARBA" id="ARBA00009482"/>
    </source>
</evidence>
<proteinExistence type="inferred from homology"/>
<dbReference type="InterPro" id="IPR015048">
    <property type="entry name" value="DUF1899"/>
</dbReference>
<evidence type="ECO:0000259" key="10">
    <source>
        <dbReference type="SMART" id="SM01166"/>
    </source>
</evidence>
<feature type="compositionally biased region" description="Polar residues" evidence="9">
    <location>
        <begin position="982"/>
        <end position="997"/>
    </location>
</feature>
<evidence type="ECO:0000256" key="7">
    <source>
        <dbReference type="PROSITE-ProRule" id="PRU00221"/>
    </source>
</evidence>
<dbReference type="PANTHER" id="PTHR10856">
    <property type="entry name" value="CORONIN"/>
    <property type="match status" value="1"/>
</dbReference>